<dbReference type="Proteomes" id="UP000308901">
    <property type="component" value="Unassembled WGS sequence"/>
</dbReference>
<keyword evidence="2" id="KW-1185">Reference proteome</keyword>
<dbReference type="AlphaFoldDB" id="A0A5R8XXY8"/>
<sequence length="479" mass="56468">MRYILLFCFFLIVSNADDNSFSKEFEDIKLIQKGIKRDFYINELLKKDVSSEIAYESLSLIDNMNNELFFNFAKKYNHDETFAVAQCMNMSVKDLINTYADCIVLGLDTKKLSRLSAIEFDLIKQKVNNKYPDFSNKLKVVSAAIPFTKLITQKKDDFYDIFLNVNKEFRQKYFNYKLPKRSFEKIFIDKEKFNQFLNISLTDSKLDNLNSSLLEIDDKELNFTSSFLLGLSNIKINNFNQAFIYFNNALLKTSSQYQIDKINFWLYKITKDETYLNNLLNSNELNFYSYNAIEIVKKDIDLGTLLTKIENIDSLRKEYDTNRIALLYSLAKTKSNFDLNMISRDFNVGIFQLKVDLIDSISNLLNLEKENEKIDYFNIDENLKFANIHISNIENRYKNPLLVSIVFDGVKINFEKIELNTLEPYISLELLLKDNLEEKKNFLMYYVLYYNSLTKKSKDKISLQSIFENLMKPIHKLDE</sequence>
<proteinExistence type="predicted"/>
<comment type="caution">
    <text evidence="1">The sequence shown here is derived from an EMBL/GenBank/DDBJ whole genome shotgun (WGS) entry which is preliminary data.</text>
</comment>
<name>A0A5R8XXY8_9BACT</name>
<gene>
    <name evidence="1" type="ORF">FDK22_14360</name>
</gene>
<dbReference type="Gene3D" id="1.10.530.10">
    <property type="match status" value="1"/>
</dbReference>
<accession>A0A5R8XXY8</accession>
<dbReference type="EMBL" id="VANU01000007">
    <property type="protein sequence ID" value="TLP35831.1"/>
    <property type="molecule type" value="Genomic_DNA"/>
</dbReference>
<protein>
    <recommendedName>
        <fullName evidence="3">Transglycosylase SLT domain-containing protein</fullName>
    </recommendedName>
</protein>
<evidence type="ECO:0008006" key="3">
    <source>
        <dbReference type="Google" id="ProtNLM"/>
    </source>
</evidence>
<reference evidence="1 2" key="1">
    <citation type="submission" date="2019-05" db="EMBL/GenBank/DDBJ databases">
        <title>Arcobacter sp. nov., isolated from sea sediment.</title>
        <authorList>
            <person name="Kim W."/>
        </authorList>
    </citation>
    <scope>NUCLEOTIDE SEQUENCE [LARGE SCALE GENOMIC DNA]</scope>
    <source>
        <strain evidence="1 2">CAU 1517</strain>
    </source>
</reference>
<dbReference type="OrthoDB" id="5525175at2"/>
<evidence type="ECO:0000313" key="1">
    <source>
        <dbReference type="EMBL" id="TLP35831.1"/>
    </source>
</evidence>
<organism evidence="1 2">
    <name type="scientific">Arcobacter arenosus</name>
    <dbReference type="NCBI Taxonomy" id="2576037"/>
    <lineage>
        <taxon>Bacteria</taxon>
        <taxon>Pseudomonadati</taxon>
        <taxon>Campylobacterota</taxon>
        <taxon>Epsilonproteobacteria</taxon>
        <taxon>Campylobacterales</taxon>
        <taxon>Arcobacteraceae</taxon>
        <taxon>Arcobacter</taxon>
    </lineage>
</organism>
<dbReference type="RefSeq" id="WP_138153677.1">
    <property type="nucleotide sequence ID" value="NZ_VANU01000007.1"/>
</dbReference>
<evidence type="ECO:0000313" key="2">
    <source>
        <dbReference type="Proteomes" id="UP000308901"/>
    </source>
</evidence>